<dbReference type="PROSITE" id="PS50920">
    <property type="entry name" value="SOLCAR"/>
    <property type="match status" value="3"/>
</dbReference>
<feature type="coiled-coil region" evidence="11">
    <location>
        <begin position="423"/>
        <end position="534"/>
    </location>
</feature>
<evidence type="ECO:0000256" key="1">
    <source>
        <dbReference type="ARBA" id="ARBA00004225"/>
    </source>
</evidence>
<evidence type="ECO:0000313" key="13">
    <source>
        <dbReference type="EMBL" id="RLN66850.1"/>
    </source>
</evidence>
<comment type="caution">
    <text evidence="13">The sequence shown here is derived from an EMBL/GenBank/DDBJ whole genome shotgun (WGS) entry which is preliminary data.</text>
</comment>
<proteinExistence type="inferred from homology"/>
<dbReference type="InterPro" id="IPR023395">
    <property type="entry name" value="MCP_dom_sf"/>
</dbReference>
<dbReference type="InterPro" id="IPR018108">
    <property type="entry name" value="MCP_transmembrane"/>
</dbReference>
<dbReference type="EMBL" id="MBAD02000638">
    <property type="protein sequence ID" value="RLN64827.1"/>
    <property type="molecule type" value="Genomic_DNA"/>
</dbReference>
<dbReference type="PANTHER" id="PTHR45624:SF15">
    <property type="entry name" value="MITOCHONDRIAL ARGININE TRANSPORTER BAC1"/>
    <property type="match status" value="1"/>
</dbReference>
<evidence type="ECO:0000313" key="12">
    <source>
        <dbReference type="EMBL" id="RLN64827.1"/>
    </source>
</evidence>
<name>A0A3F2RYQ4_9STRA</name>
<evidence type="ECO:0008006" key="16">
    <source>
        <dbReference type="Google" id="ProtNLM"/>
    </source>
</evidence>
<dbReference type="InterPro" id="IPR050567">
    <property type="entry name" value="Mitochondrial_Carrier"/>
</dbReference>
<dbReference type="Gene3D" id="1.50.40.10">
    <property type="entry name" value="Mitochondrial carrier domain"/>
    <property type="match status" value="2"/>
</dbReference>
<dbReference type="GO" id="GO:0031966">
    <property type="term" value="C:mitochondrial membrane"/>
    <property type="evidence" value="ECO:0007669"/>
    <property type="project" value="UniProtKB-SubCell"/>
</dbReference>
<accession>A0A3F2RYQ4</accession>
<organism evidence="13 14">
    <name type="scientific">Phytophthora kernoviae</name>
    <dbReference type="NCBI Taxonomy" id="325452"/>
    <lineage>
        <taxon>Eukaryota</taxon>
        <taxon>Sar</taxon>
        <taxon>Stramenopiles</taxon>
        <taxon>Oomycota</taxon>
        <taxon>Peronosporomycetes</taxon>
        <taxon>Peronosporales</taxon>
        <taxon>Peronosporaceae</taxon>
        <taxon>Phytophthora</taxon>
    </lineage>
</organism>
<dbReference type="Gene3D" id="6.10.250.1080">
    <property type="match status" value="1"/>
</dbReference>
<comment type="similarity">
    <text evidence="2 10">Belongs to the mitochondrial carrier (TC 2.A.29) family.</text>
</comment>
<evidence type="ECO:0000256" key="8">
    <source>
        <dbReference type="ARBA" id="ARBA00023136"/>
    </source>
</evidence>
<evidence type="ECO:0000256" key="11">
    <source>
        <dbReference type="SAM" id="Coils"/>
    </source>
</evidence>
<keyword evidence="7" id="KW-0496">Mitochondrion</keyword>
<evidence type="ECO:0000256" key="5">
    <source>
        <dbReference type="ARBA" id="ARBA00022737"/>
    </source>
</evidence>
<dbReference type="OrthoDB" id="14252at2759"/>
<gene>
    <name evidence="12" type="ORF">BBJ29_004761</name>
    <name evidence="13" type="ORF">BBP00_00002001</name>
</gene>
<evidence type="ECO:0000256" key="3">
    <source>
        <dbReference type="ARBA" id="ARBA00022448"/>
    </source>
</evidence>
<dbReference type="Pfam" id="PF00153">
    <property type="entry name" value="Mito_carr"/>
    <property type="match status" value="3"/>
</dbReference>
<keyword evidence="5" id="KW-0677">Repeat</keyword>
<dbReference type="SUPFAM" id="SSF103506">
    <property type="entry name" value="Mitochondrial carrier"/>
    <property type="match status" value="1"/>
</dbReference>
<dbReference type="AlphaFoldDB" id="A0A3F2RYQ4"/>
<keyword evidence="6" id="KW-1133">Transmembrane helix</keyword>
<evidence type="ECO:0000256" key="6">
    <source>
        <dbReference type="ARBA" id="ARBA00022989"/>
    </source>
</evidence>
<dbReference type="PANTHER" id="PTHR45624">
    <property type="entry name" value="MITOCHONDRIAL BASIC AMINO ACIDS TRANSPORTER-RELATED"/>
    <property type="match status" value="1"/>
</dbReference>
<comment type="subcellular location">
    <subcellularLocation>
        <location evidence="1">Mitochondrion membrane</location>
        <topology evidence="1">Multi-pass membrane protein</topology>
    </subcellularLocation>
</comment>
<feature type="repeat" description="Solcar" evidence="9">
    <location>
        <begin position="105"/>
        <end position="194"/>
    </location>
</feature>
<protein>
    <recommendedName>
        <fullName evidence="16">Mitochondrial Carrier (MC) Family</fullName>
    </recommendedName>
</protein>
<dbReference type="GO" id="GO:1990575">
    <property type="term" value="P:mitochondrial L-ornithine transmembrane transport"/>
    <property type="evidence" value="ECO:0007669"/>
    <property type="project" value="TreeGrafter"/>
</dbReference>
<evidence type="ECO:0000256" key="4">
    <source>
        <dbReference type="ARBA" id="ARBA00022692"/>
    </source>
</evidence>
<dbReference type="EMBL" id="MBDO02000031">
    <property type="protein sequence ID" value="RLN66850.1"/>
    <property type="molecule type" value="Genomic_DNA"/>
</dbReference>
<dbReference type="Proteomes" id="UP000277300">
    <property type="component" value="Unassembled WGS sequence"/>
</dbReference>
<feature type="repeat" description="Solcar" evidence="9">
    <location>
        <begin position="207"/>
        <end position="292"/>
    </location>
</feature>
<evidence type="ECO:0000256" key="7">
    <source>
        <dbReference type="ARBA" id="ARBA00023128"/>
    </source>
</evidence>
<keyword evidence="8 9" id="KW-0472">Membrane</keyword>
<evidence type="ECO:0000256" key="10">
    <source>
        <dbReference type="RuleBase" id="RU000488"/>
    </source>
</evidence>
<evidence type="ECO:0000313" key="15">
    <source>
        <dbReference type="Proteomes" id="UP000284657"/>
    </source>
</evidence>
<dbReference type="Proteomes" id="UP000284657">
    <property type="component" value="Unassembled WGS sequence"/>
</dbReference>
<sequence>MLDPRETLSGVAGAFCCVYAGLPFEVVKVRLQTQTKEHAYKGVTDCFRRIATEEGVFALWKGAVPALSSSIIENSVLFSANGFAKRAVLALHARQRAAHEGDYKLTTMDEALMGAFSGCFSATAITVPENIKCKLQFQRGYLGEGRYHGPLDCLMKVAKEDGIKGLFRGYSALLLRDVPFSFFFFGSYQAITSSAASLLGKESKNDLNPLCILASGGLAGATSWAIMFPVDVLKSRMQTASSNAPLSLRGAFRTVYSELGVRGFYRGWSAAVMRAFPANGSLFLGVEMTHRVFRWIDERQDTRIVVPVDLVTRVFMPWFPEIASVQLDRVHFVGKEVSSAEFMVTAASMDFRGVEQVGELTTKSGDTRRGSIATVDEDDDFQEGLVGDMDGKVVTQQLTQKALELTQLQRTHDEYVKSSCEYERELETEVDRYEKKTLQLEHAVVQLEHAKNDLSSSVGEIKEELQTSQRREHMLQTQIDEMKWKIQRLEQDNDELETSARIAQATIEDLRHKSENLLEQNVFLQHEKEEVLRKLSSIIIAEVHPADMAGSPPGRATRIVAVRYSDDLLVEKLLKVAQP</sequence>
<keyword evidence="11" id="KW-0175">Coiled coil</keyword>
<keyword evidence="4 9" id="KW-0812">Transmembrane</keyword>
<keyword evidence="3 10" id="KW-0813">Transport</keyword>
<reference evidence="14 15" key="1">
    <citation type="submission" date="2018-07" db="EMBL/GenBank/DDBJ databases">
        <title>Genome sequencing of oomycete isolates from Chile give support for New Zealand origin for Phytophthora kernoviae and make available the first Nothophytophthora sp. genome.</title>
        <authorList>
            <person name="Studholme D.J."/>
            <person name="Sanfuentes E."/>
            <person name="Panda P."/>
            <person name="Hill R."/>
            <person name="Sambles C."/>
            <person name="Grant M."/>
            <person name="Williams N.M."/>
            <person name="Mcdougal R.L."/>
        </authorList>
    </citation>
    <scope>NUCLEOTIDE SEQUENCE [LARGE SCALE GENOMIC DNA]</scope>
    <source>
        <strain evidence="13">Chile6</strain>
        <strain evidence="12">Chile7</strain>
    </source>
</reference>
<feature type="repeat" description="Solcar" evidence="9">
    <location>
        <begin position="4"/>
        <end position="87"/>
    </location>
</feature>
<dbReference type="GO" id="GO:0000064">
    <property type="term" value="F:L-ornithine transmembrane transporter activity"/>
    <property type="evidence" value="ECO:0007669"/>
    <property type="project" value="TreeGrafter"/>
</dbReference>
<evidence type="ECO:0000313" key="14">
    <source>
        <dbReference type="Proteomes" id="UP000277300"/>
    </source>
</evidence>
<evidence type="ECO:0000256" key="9">
    <source>
        <dbReference type="PROSITE-ProRule" id="PRU00282"/>
    </source>
</evidence>
<evidence type="ECO:0000256" key="2">
    <source>
        <dbReference type="ARBA" id="ARBA00006375"/>
    </source>
</evidence>